<dbReference type="EMBL" id="JBHTMU010000064">
    <property type="protein sequence ID" value="MFD1344703.1"/>
    <property type="molecule type" value="Genomic_DNA"/>
</dbReference>
<reference evidence="5" key="1">
    <citation type="journal article" date="2019" name="Int. J. Syst. Evol. Microbiol.">
        <title>The Global Catalogue of Microorganisms (GCM) 10K type strain sequencing project: providing services to taxonomists for standard genome sequencing and annotation.</title>
        <authorList>
            <consortium name="The Broad Institute Genomics Platform"/>
            <consortium name="The Broad Institute Genome Sequencing Center for Infectious Disease"/>
            <person name="Wu L."/>
            <person name="Ma J."/>
        </authorList>
    </citation>
    <scope>NUCLEOTIDE SEQUENCE [LARGE SCALE GENOMIC DNA]</scope>
    <source>
        <strain evidence="5">CCUG 62953</strain>
    </source>
</reference>
<evidence type="ECO:0000259" key="3">
    <source>
        <dbReference type="Pfam" id="PF23666"/>
    </source>
</evidence>
<evidence type="ECO:0000259" key="2">
    <source>
        <dbReference type="Pfam" id="PF13550"/>
    </source>
</evidence>
<accession>A0ABW3ZPW5</accession>
<dbReference type="InterPro" id="IPR017853">
    <property type="entry name" value="GH"/>
</dbReference>
<dbReference type="Gene3D" id="3.20.20.80">
    <property type="entry name" value="Glycosidases"/>
    <property type="match status" value="1"/>
</dbReference>
<dbReference type="Pfam" id="PF23666">
    <property type="entry name" value="Rcc01698_C"/>
    <property type="match status" value="1"/>
</dbReference>
<evidence type="ECO:0000313" key="5">
    <source>
        <dbReference type="Proteomes" id="UP001597135"/>
    </source>
</evidence>
<feature type="domain" description="GTA TIM-barrel-like" evidence="1">
    <location>
        <begin position="442"/>
        <end position="736"/>
    </location>
</feature>
<dbReference type="InterPro" id="IPR032876">
    <property type="entry name" value="J_dom"/>
</dbReference>
<comment type="caution">
    <text evidence="4">The sequence shown here is derived from an EMBL/GenBank/DDBJ whole genome shotgun (WGS) entry which is preliminary data.</text>
</comment>
<feature type="domain" description="Tip attachment protein J" evidence="2">
    <location>
        <begin position="797"/>
        <end position="955"/>
    </location>
</feature>
<dbReference type="Proteomes" id="UP001597135">
    <property type="component" value="Unassembled WGS sequence"/>
</dbReference>
<dbReference type="InterPro" id="IPR056490">
    <property type="entry name" value="Rcc01698_C"/>
</dbReference>
<gene>
    <name evidence="4" type="ORF">ACFQ4E_19905</name>
</gene>
<dbReference type="GO" id="GO:0016787">
    <property type="term" value="F:hydrolase activity"/>
    <property type="evidence" value="ECO:0007669"/>
    <property type="project" value="UniProtKB-KW"/>
</dbReference>
<dbReference type="RefSeq" id="WP_386806279.1">
    <property type="nucleotide sequence ID" value="NZ_JBHTMU010000064.1"/>
</dbReference>
<dbReference type="InterPro" id="IPR025195">
    <property type="entry name" value="GTA_TIM_dom"/>
</dbReference>
<feature type="domain" description="Rcc01698-like C-terminal" evidence="3">
    <location>
        <begin position="1046"/>
        <end position="1146"/>
    </location>
</feature>
<dbReference type="SUPFAM" id="SSF51445">
    <property type="entry name" value="(Trans)glycosidases"/>
    <property type="match status" value="1"/>
</dbReference>
<dbReference type="Pfam" id="PF13550">
    <property type="entry name" value="Phage-tail_3"/>
    <property type="match status" value="1"/>
</dbReference>
<dbReference type="Pfam" id="PF13547">
    <property type="entry name" value="GTA_TIM"/>
    <property type="match status" value="1"/>
</dbReference>
<keyword evidence="5" id="KW-1185">Reference proteome</keyword>
<keyword evidence="4" id="KW-0378">Hydrolase</keyword>
<organism evidence="4 5">
    <name type="scientific">Litorisediminicola beolgyonensis</name>
    <dbReference type="NCBI Taxonomy" id="1173614"/>
    <lineage>
        <taxon>Bacteria</taxon>
        <taxon>Pseudomonadati</taxon>
        <taxon>Pseudomonadota</taxon>
        <taxon>Alphaproteobacteria</taxon>
        <taxon>Rhodobacterales</taxon>
        <taxon>Paracoccaceae</taxon>
        <taxon>Litorisediminicola</taxon>
    </lineage>
</organism>
<sequence length="1297" mass="139911">MATILLSAAGAAIGSSIGGSVLGLSMTAVGRFMGATLGRVIDQRLMGQGSETVETGRIDRFRLTGAGEGAAIAEVFGRMRVGGQIIWATEFTEHVTTRGGGGGGKGAAPAQPKIREYSYSVSLALALCEGEIAGVTRLWADGAELPLADLDIRVYRGTRDQQPDPLIEAVEGAGAVPAYRGTAYLVIEDLDLGRFGSRVPQFSAEVVRPSTEDDDVPALIRGVAMIPGTGEYALAPEPEYLDFGGGSHGVANVNTPSEASDFATSFGALQVDLPQVRATSLVVSWFGDDLRCDRCTLRPKVEQKEFDGRDRPWRVAGLGRDDAQAVPRQEGGVVYGGTPSDASVIGAIRHMRDAGQAVLLYPFILMEQLAGNGREDPWTGASDQPALPWRGRITTSLAPLRSGSPDGTAAARAEVAAFFGTANATDFAVSESGVTYTGPDEWGFRRFILHHAALAAAAGGVDSFTIGSEMRGLTQIRDDLGFPAVDQLIALAAEVRALLPDAKLGYAADWSEYFGYHPQDGSGDLRFHLDPLWADPNIDFIGIDNYMPLSDWRDGDTHADVAHGACHDLDYLMANVAGGEGYDWYYPSSEARAAQRREPIRDGAHGEDWVWRYKDLRGWWSNRHHERIGGVRQETPTAWQPGSKPIWFTELGCPAVDKGTNQPNVFVDPKSSESHLPYHSSGRPDALIQRQYLRAMHLYWGDPDHNPRSEVYDGRMVDMSRAFVWAWDARPYPWFPGKAELWADAPNHRLGHWITGRSSDRSLASVVAEICAASGLTEIDTTRLYGTVRGYAVPQVADARARLQPLMLAYGFDAVEKGGALQFVSRTGTPARSLDPERLVAGDEATLSETRAAPAEEAGRVRVGFIEAGGDHEPASEEAVLPDEATHAVSDSELPLLMSRAEARQTAERWLSETRIARDSLRFALPPSLWHLGAGDIVTLPREGGDLRARIDRVETGTHRMVDAVRIEPDTYIASDLPEAAPRLRPFAPATPVLPLFLDLPLLTGDEVPHAPHLALTARPWPGSAALYGSATGDGFELLDVIAGRSTIGRTLTPLFAGPSGRVQRGAELQLEMLTGQLAAISDEAFLAGGNALAIGDGSPGAWEVLQFRDARLGGPRTWFLGHLLRGQAGTDGVMPEVWPAGSWVVRLDGTPRQIPLTRAERRVSKHYRVGPARRGYDDPSYTEAVHAFDGIGLRPYAPAHLRARPQGGDFRLSWVRRTRLDGDDWSAPEVPLGEESEAYLLRVMAGETVLREVTLGAPAWTYPAALRAADGAASEIRVAQISARFGPGPAARLAVG</sequence>
<name>A0ABW3ZPW5_9RHOB</name>
<evidence type="ECO:0000259" key="1">
    <source>
        <dbReference type="Pfam" id="PF13547"/>
    </source>
</evidence>
<proteinExistence type="predicted"/>
<dbReference type="CDD" id="cd19607">
    <property type="entry name" value="GTA_TIM-barrel-like"/>
    <property type="match status" value="1"/>
</dbReference>
<protein>
    <submittedName>
        <fullName evidence="4">Glycoside hydrolase/phage tail family protein</fullName>
    </submittedName>
</protein>
<evidence type="ECO:0000313" key="4">
    <source>
        <dbReference type="EMBL" id="MFD1344703.1"/>
    </source>
</evidence>